<reference evidence="2" key="1">
    <citation type="submission" date="2013-08" db="EMBL/GenBank/DDBJ databases">
        <authorList>
            <person name="Mendez C."/>
            <person name="Richter M."/>
            <person name="Ferrer M."/>
            <person name="Sanchez J."/>
        </authorList>
    </citation>
    <scope>NUCLEOTIDE SEQUENCE</scope>
</reference>
<name>T1A5X2_9ZZZZ</name>
<evidence type="ECO:0000256" key="1">
    <source>
        <dbReference type="SAM" id="MobiDB-lite"/>
    </source>
</evidence>
<reference evidence="2" key="2">
    <citation type="journal article" date="2014" name="ISME J.">
        <title>Microbial stratification in low pH oxic and suboxic macroscopic growths along an acid mine drainage.</title>
        <authorList>
            <person name="Mendez-Garcia C."/>
            <person name="Mesa V."/>
            <person name="Sprenger R.R."/>
            <person name="Richter M."/>
            <person name="Diez M.S."/>
            <person name="Solano J."/>
            <person name="Bargiela R."/>
            <person name="Golyshina O.V."/>
            <person name="Manteca A."/>
            <person name="Ramos J.L."/>
            <person name="Gallego J.R."/>
            <person name="Llorente I."/>
            <person name="Martins Dos Santos V.A."/>
            <person name="Jensen O.N."/>
            <person name="Pelaez A.I."/>
            <person name="Sanchez J."/>
            <person name="Ferrer M."/>
        </authorList>
    </citation>
    <scope>NUCLEOTIDE SEQUENCE</scope>
</reference>
<feature type="non-terminal residue" evidence="2">
    <location>
        <position position="113"/>
    </location>
</feature>
<accession>T1A5X2</accession>
<dbReference type="EMBL" id="AUZX01013215">
    <property type="protein sequence ID" value="EQD36269.1"/>
    <property type="molecule type" value="Genomic_DNA"/>
</dbReference>
<evidence type="ECO:0000313" key="2">
    <source>
        <dbReference type="EMBL" id="EQD36269.1"/>
    </source>
</evidence>
<sequence length="113" mass="12349">MTKPPLGGPATGSNSTDPVMNGVPRSVLTDGAGVPIRLLVGPANRNDRRLLEETHESRRIPPPPDTSQHMCLDRGCDYPGIPRIFDEWTQTTSLREVAVLPEAVLQRRVKSAL</sequence>
<feature type="region of interest" description="Disordered" evidence="1">
    <location>
        <begin position="43"/>
        <end position="71"/>
    </location>
</feature>
<protein>
    <submittedName>
        <fullName evidence="2">Transposase IS4 family protein</fullName>
    </submittedName>
</protein>
<feature type="compositionally biased region" description="Basic and acidic residues" evidence="1">
    <location>
        <begin position="45"/>
        <end position="59"/>
    </location>
</feature>
<dbReference type="AlphaFoldDB" id="T1A5X2"/>
<comment type="caution">
    <text evidence="2">The sequence shown here is derived from an EMBL/GenBank/DDBJ whole genome shotgun (WGS) entry which is preliminary data.</text>
</comment>
<gene>
    <name evidence="2" type="ORF">B1A_17944</name>
</gene>
<proteinExistence type="predicted"/>
<organism evidence="2">
    <name type="scientific">mine drainage metagenome</name>
    <dbReference type="NCBI Taxonomy" id="410659"/>
    <lineage>
        <taxon>unclassified sequences</taxon>
        <taxon>metagenomes</taxon>
        <taxon>ecological metagenomes</taxon>
    </lineage>
</organism>
<feature type="region of interest" description="Disordered" evidence="1">
    <location>
        <begin position="1"/>
        <end position="26"/>
    </location>
</feature>